<evidence type="ECO:0000313" key="7">
    <source>
        <dbReference type="EMBL" id="CAG37664.1"/>
    </source>
</evidence>
<evidence type="ECO:0000256" key="4">
    <source>
        <dbReference type="ARBA" id="ARBA00023004"/>
    </source>
</evidence>
<evidence type="ECO:0000256" key="6">
    <source>
        <dbReference type="HAMAP-Rule" id="MF_02040"/>
    </source>
</evidence>
<dbReference type="InterPro" id="IPR000808">
    <property type="entry name" value="Mrp-like_CS"/>
</dbReference>
<dbReference type="GO" id="GO:0016887">
    <property type="term" value="F:ATP hydrolysis activity"/>
    <property type="evidence" value="ECO:0007669"/>
    <property type="project" value="UniProtKB-UniRule"/>
</dbReference>
<dbReference type="GO" id="GO:0140663">
    <property type="term" value="F:ATP-dependent FeS chaperone activity"/>
    <property type="evidence" value="ECO:0007669"/>
    <property type="project" value="InterPro"/>
</dbReference>
<feature type="binding site" evidence="6">
    <location>
        <begin position="92"/>
        <end position="99"/>
    </location>
    <ligand>
        <name>ATP</name>
        <dbReference type="ChEBI" id="CHEBI:30616"/>
    </ligand>
</feature>
<dbReference type="InterPro" id="IPR027417">
    <property type="entry name" value="P-loop_NTPase"/>
</dbReference>
<gene>
    <name evidence="7" type="ordered locus">DP2935</name>
</gene>
<dbReference type="GO" id="GO:0005524">
    <property type="term" value="F:ATP binding"/>
    <property type="evidence" value="ECO:0007669"/>
    <property type="project" value="UniProtKB-UniRule"/>
</dbReference>
<dbReference type="PANTHER" id="PTHR23264">
    <property type="entry name" value="NUCLEOTIDE-BINDING PROTEIN NBP35 YEAST -RELATED"/>
    <property type="match status" value="1"/>
</dbReference>
<comment type="similarity">
    <text evidence="6">Belongs to the Mrp/NBP35 ATP-binding proteins family.</text>
</comment>
<dbReference type="AlphaFoldDB" id="Q6AJ16"/>
<comment type="subunit">
    <text evidence="6">Homodimer.</text>
</comment>
<evidence type="ECO:0000256" key="1">
    <source>
        <dbReference type="ARBA" id="ARBA00022723"/>
    </source>
</evidence>
<keyword evidence="4 6" id="KW-0408">Iron</keyword>
<dbReference type="EMBL" id="CR522870">
    <property type="protein sequence ID" value="CAG37664.1"/>
    <property type="molecule type" value="Genomic_DNA"/>
</dbReference>
<keyword evidence="8" id="KW-1185">Reference proteome</keyword>
<dbReference type="InterPro" id="IPR019591">
    <property type="entry name" value="Mrp/NBP35_ATP-bd"/>
</dbReference>
<name>Q6AJ16_DESPS</name>
<dbReference type="FunFam" id="3.40.50.300:FF:001119">
    <property type="entry name" value="Iron-sulfur cluster carrier protein"/>
    <property type="match status" value="1"/>
</dbReference>
<dbReference type="SUPFAM" id="SSF52540">
    <property type="entry name" value="P-loop containing nucleoside triphosphate hydrolases"/>
    <property type="match status" value="1"/>
</dbReference>
<evidence type="ECO:0000256" key="3">
    <source>
        <dbReference type="ARBA" id="ARBA00022840"/>
    </source>
</evidence>
<dbReference type="HOGENOM" id="CLU_024839_0_1_7"/>
<accession>Q6AJ16</accession>
<dbReference type="KEGG" id="dps:DP2935"/>
<evidence type="ECO:0000256" key="2">
    <source>
        <dbReference type="ARBA" id="ARBA00022741"/>
    </source>
</evidence>
<dbReference type="Pfam" id="PF10609">
    <property type="entry name" value="ParA"/>
    <property type="match status" value="1"/>
</dbReference>
<dbReference type="InterPro" id="IPR033756">
    <property type="entry name" value="YlxH/NBP35"/>
</dbReference>
<dbReference type="CDD" id="cd02037">
    <property type="entry name" value="Mrp_NBP35"/>
    <property type="match status" value="1"/>
</dbReference>
<dbReference type="PROSITE" id="PS01215">
    <property type="entry name" value="MRP"/>
    <property type="match status" value="1"/>
</dbReference>
<evidence type="ECO:0000313" key="8">
    <source>
        <dbReference type="Proteomes" id="UP000000602"/>
    </source>
</evidence>
<sequence length="373" mass="39822">MSALRVFISYCCAIIADISEMRIFYFQVELFSLFICLYLSELSQIIGGSTMAGSCGSSCSSQESQQAAMAQQENAITKSLGKIKNKIIVMSGKGGVGKSTVSVNLALGLANRGHKVGLMDVDIHGPDVVRMLNMTGSLEPPESPDDLVATLDYNENLKVVSIEYMLRDRDEAIIWRGPMKIQAIRQFISDMDWGELDYLIIDAPPGTGDEPLSVAQTIPNLKAIVVTTPQQLALADVRKSINFCKVVKLDVIGMVENMSGFVCPECNAVVDIFKSGGGEALAREYDLPFLGRIPMDPRIVIAGDDGAPYLVTDAKSPAVDAFTKVLEAVENRVPPVAPIQMAAPGAVAPKVAPKAASSCGCGTGGCDTEKCDC</sequence>
<dbReference type="eggNOG" id="COG0489">
    <property type="taxonomic scope" value="Bacteria"/>
</dbReference>
<dbReference type="PANTHER" id="PTHR23264:SF19">
    <property type="entry name" value="CYTOSOLIC FE-S CLUSTER ASSEMBLY FACTOR NUBP2"/>
    <property type="match status" value="1"/>
</dbReference>
<evidence type="ECO:0000256" key="5">
    <source>
        <dbReference type="ARBA" id="ARBA00023014"/>
    </source>
</evidence>
<keyword evidence="6" id="KW-0378">Hydrolase</keyword>
<organism evidence="7 8">
    <name type="scientific">Desulfotalea psychrophila (strain LSv54 / DSM 12343)</name>
    <dbReference type="NCBI Taxonomy" id="177439"/>
    <lineage>
        <taxon>Bacteria</taxon>
        <taxon>Pseudomonadati</taxon>
        <taxon>Thermodesulfobacteriota</taxon>
        <taxon>Desulfobulbia</taxon>
        <taxon>Desulfobulbales</taxon>
        <taxon>Desulfocapsaceae</taxon>
        <taxon>Desulfotalea</taxon>
    </lineage>
</organism>
<comment type="function">
    <text evidence="6">Binds and transfers iron-sulfur (Fe-S) clusters to target apoproteins. Can hydrolyze ATP.</text>
</comment>
<keyword evidence="3 6" id="KW-0067">ATP-binding</keyword>
<dbReference type="HAMAP" id="MF_02040">
    <property type="entry name" value="Mrp_NBP35"/>
    <property type="match status" value="1"/>
</dbReference>
<keyword evidence="5 6" id="KW-0411">Iron-sulfur</keyword>
<dbReference type="Gene3D" id="3.40.50.300">
    <property type="entry name" value="P-loop containing nucleotide triphosphate hydrolases"/>
    <property type="match status" value="1"/>
</dbReference>
<protein>
    <recommendedName>
        <fullName evidence="6">Iron-sulfur cluster carrier protein</fullName>
    </recommendedName>
</protein>
<dbReference type="STRING" id="177439.DP2935"/>
<reference evidence="8" key="1">
    <citation type="journal article" date="2004" name="Environ. Microbiol.">
        <title>The genome of Desulfotalea psychrophila, a sulfate-reducing bacterium from permanently cold Arctic sediments.</title>
        <authorList>
            <person name="Rabus R."/>
            <person name="Ruepp A."/>
            <person name="Frickey T."/>
            <person name="Rattei T."/>
            <person name="Fartmann B."/>
            <person name="Stark M."/>
            <person name="Bauer M."/>
            <person name="Zibat A."/>
            <person name="Lombardot T."/>
            <person name="Becker I."/>
            <person name="Amann J."/>
            <person name="Gellner K."/>
            <person name="Teeling H."/>
            <person name="Leuschner W.D."/>
            <person name="Gloeckner F.-O."/>
            <person name="Lupas A.N."/>
            <person name="Amann R."/>
            <person name="Klenk H.-P."/>
        </authorList>
    </citation>
    <scope>NUCLEOTIDE SEQUENCE [LARGE SCALE GENOMIC DNA]</scope>
    <source>
        <strain evidence="8">DSM 12343 / LSv54</strain>
    </source>
</reference>
<proteinExistence type="inferred from homology"/>
<keyword evidence="2 6" id="KW-0547">Nucleotide-binding</keyword>
<dbReference type="GO" id="GO:0046872">
    <property type="term" value="F:metal ion binding"/>
    <property type="evidence" value="ECO:0007669"/>
    <property type="project" value="UniProtKB-KW"/>
</dbReference>
<dbReference type="GO" id="GO:0016226">
    <property type="term" value="P:iron-sulfur cluster assembly"/>
    <property type="evidence" value="ECO:0007669"/>
    <property type="project" value="InterPro"/>
</dbReference>
<dbReference type="Proteomes" id="UP000000602">
    <property type="component" value="Chromosome"/>
</dbReference>
<dbReference type="GO" id="GO:0051536">
    <property type="term" value="F:iron-sulfur cluster binding"/>
    <property type="evidence" value="ECO:0007669"/>
    <property type="project" value="UniProtKB-UniRule"/>
</dbReference>
<keyword evidence="1 6" id="KW-0479">Metal-binding</keyword>
<dbReference type="GO" id="GO:0005829">
    <property type="term" value="C:cytosol"/>
    <property type="evidence" value="ECO:0007669"/>
    <property type="project" value="TreeGrafter"/>
</dbReference>